<dbReference type="KEGG" id="mflg:ABS361_21640"/>
<comment type="subcellular location">
    <subcellularLocation>
        <location evidence="1">Cell membrane</location>
        <topology evidence="1">Multi-pass membrane protein</topology>
    </subcellularLocation>
</comment>
<feature type="region of interest" description="Disordered" evidence="11">
    <location>
        <begin position="1"/>
        <end position="45"/>
    </location>
</feature>
<dbReference type="Gene3D" id="2.60.40.1190">
    <property type="match status" value="1"/>
</dbReference>
<name>A0AAU7XBY8_9HYPH</name>
<dbReference type="GO" id="GO:0046872">
    <property type="term" value="F:metal ion binding"/>
    <property type="evidence" value="ECO:0007669"/>
    <property type="project" value="UniProtKB-KW"/>
</dbReference>
<evidence type="ECO:0000256" key="6">
    <source>
        <dbReference type="ARBA" id="ARBA00022723"/>
    </source>
</evidence>
<feature type="transmembrane region" description="Helical" evidence="12">
    <location>
        <begin position="224"/>
        <end position="243"/>
    </location>
</feature>
<evidence type="ECO:0000256" key="10">
    <source>
        <dbReference type="ARBA" id="ARBA00023136"/>
    </source>
</evidence>
<gene>
    <name evidence="14" type="ORF">ABS361_21640</name>
</gene>
<dbReference type="SMART" id="SM00887">
    <property type="entry name" value="EB_dh"/>
    <property type="match status" value="1"/>
</dbReference>
<feature type="transmembrane region" description="Helical" evidence="12">
    <location>
        <begin position="52"/>
        <end position="73"/>
    </location>
</feature>
<evidence type="ECO:0000256" key="8">
    <source>
        <dbReference type="ARBA" id="ARBA00022989"/>
    </source>
</evidence>
<dbReference type="InterPro" id="IPR016174">
    <property type="entry name" value="Di-haem_cyt_TM"/>
</dbReference>
<evidence type="ECO:0000256" key="4">
    <source>
        <dbReference type="ARBA" id="ARBA00022617"/>
    </source>
</evidence>
<dbReference type="GO" id="GO:0022904">
    <property type="term" value="P:respiratory electron transport chain"/>
    <property type="evidence" value="ECO:0007669"/>
    <property type="project" value="InterPro"/>
</dbReference>
<dbReference type="Gene3D" id="1.20.950.20">
    <property type="entry name" value="Transmembrane di-heme cytochromes, Chain C"/>
    <property type="match status" value="1"/>
</dbReference>
<keyword evidence="7" id="KW-0249">Electron transport</keyword>
<keyword evidence="9" id="KW-0408">Iron</keyword>
<evidence type="ECO:0000256" key="9">
    <source>
        <dbReference type="ARBA" id="ARBA00023004"/>
    </source>
</evidence>
<dbReference type="CDD" id="cd09625">
    <property type="entry name" value="DOMON_like_cytochrome"/>
    <property type="match status" value="1"/>
</dbReference>
<feature type="transmembrane region" description="Helical" evidence="12">
    <location>
        <begin position="93"/>
        <end position="114"/>
    </location>
</feature>
<accession>A0AAU7XBY8</accession>
<dbReference type="Pfam" id="PF09459">
    <property type="entry name" value="EB_dh"/>
    <property type="match status" value="1"/>
</dbReference>
<dbReference type="EMBL" id="CP158568">
    <property type="protein sequence ID" value="XBY44574.1"/>
    <property type="molecule type" value="Genomic_DNA"/>
</dbReference>
<evidence type="ECO:0000259" key="13">
    <source>
        <dbReference type="SMART" id="SM00887"/>
    </source>
</evidence>
<evidence type="ECO:0000256" key="3">
    <source>
        <dbReference type="ARBA" id="ARBA00022475"/>
    </source>
</evidence>
<keyword evidence="10 12" id="KW-0472">Membrane</keyword>
<keyword evidence="6" id="KW-0479">Metal-binding</keyword>
<evidence type="ECO:0000256" key="11">
    <source>
        <dbReference type="SAM" id="MobiDB-lite"/>
    </source>
</evidence>
<keyword evidence="2" id="KW-0813">Transport</keyword>
<evidence type="ECO:0000313" key="14">
    <source>
        <dbReference type="EMBL" id="XBY44574.1"/>
    </source>
</evidence>
<dbReference type="Pfam" id="PF01292">
    <property type="entry name" value="Ni_hydr_CYTB"/>
    <property type="match status" value="1"/>
</dbReference>
<feature type="transmembrane region" description="Helical" evidence="12">
    <location>
        <begin position="177"/>
        <end position="203"/>
    </location>
</feature>
<dbReference type="RefSeq" id="WP_407049666.1">
    <property type="nucleotide sequence ID" value="NZ_CP158568.1"/>
</dbReference>
<reference evidence="14" key="1">
    <citation type="submission" date="2024-06" db="EMBL/GenBank/DDBJ databases">
        <title>Methylostella associata gen. nov., sp. nov., a novel Ancalomicrobiaceae-affiliated facultatively methylotrophic bacteria that feed on methanotrophs of the genus Methylococcus.</title>
        <authorList>
            <person name="Saltykova V."/>
            <person name="Danilova O.V."/>
            <person name="Oshkin I.Y."/>
            <person name="Belova S.E."/>
            <person name="Pimenov N.V."/>
            <person name="Dedysh S.N."/>
        </authorList>
    </citation>
    <scope>NUCLEOTIDE SEQUENCE</scope>
    <source>
        <strain evidence="14">S20</strain>
    </source>
</reference>
<keyword evidence="8 12" id="KW-1133">Transmembrane helix</keyword>
<keyword evidence="5 12" id="KW-0812">Transmembrane</keyword>
<evidence type="ECO:0000256" key="5">
    <source>
        <dbReference type="ARBA" id="ARBA00022692"/>
    </source>
</evidence>
<dbReference type="GO" id="GO:0009055">
    <property type="term" value="F:electron transfer activity"/>
    <property type="evidence" value="ECO:0007669"/>
    <property type="project" value="InterPro"/>
</dbReference>
<sequence length="596" mass="65034">MVDQSGIEPGFGRRFHPLGDGSGPGPAASGAARSGPLRRPAGPPRSDTGTIVLHWTMTIAMLVSLFTGLRISADAENSVFAKSLNAILPQGEIWTPHILSALTVIVCSFAYAIYLSRSGLGRRVSLKRTRVFGLEAAPKLYWGAVNVILHWILFAAVVTLLGSGVALYLGYGGPVVTIHYTACLVVLGYIVAHVFAHTMYGGLGQLLRLFRPAPIAKTAALKERPLAIAALVGVVVAGGAAALDHATGETVTSVRIAANEAPDREKLLEDPVWRRTRPVFVKTMQGANLGGTGTSMVEIRSVHDDARIWFAFRWEDPTRSIKRIPLVKHADGWHMMHNKADIADETAHYEDKFAVLFSKSAGFGSGGTTHLGPNPLPGLPSALNKRGSHYTTDGSLADMWQWKASRGGLLGYMDDMWFSTPVAPNADQIAGKTRYQAGYDGDKGRAFYVYNFVVEPPGGFRGPIQVKRLPIDWKKTTAKLGKVDFADDASDDEGSQWWMFEDESVPYSKELDDQIPVGTVIPAVLIMGKYEGSRADVRASARWRDGHWTLVATRALDTHDAQDLPMESGLAMWVSVFDHTQTRHTRHMRPVTLEMR</sequence>
<dbReference type="InterPro" id="IPR011577">
    <property type="entry name" value="Cyt_b561_bac/Ni-Hgenase"/>
</dbReference>
<evidence type="ECO:0000256" key="2">
    <source>
        <dbReference type="ARBA" id="ARBA00022448"/>
    </source>
</evidence>
<feature type="domain" description="Cytochrome c-552/DMSO reductase-like haem-binding" evidence="13">
    <location>
        <begin position="270"/>
        <end position="589"/>
    </location>
</feature>
<dbReference type="SUPFAM" id="SSF81342">
    <property type="entry name" value="Transmembrane di-heme cytochromes"/>
    <property type="match status" value="1"/>
</dbReference>
<organism evidence="14">
    <name type="scientific">Methyloraptor flagellatus</name>
    <dbReference type="NCBI Taxonomy" id="3162530"/>
    <lineage>
        <taxon>Bacteria</taxon>
        <taxon>Pseudomonadati</taxon>
        <taxon>Pseudomonadota</taxon>
        <taxon>Alphaproteobacteria</taxon>
        <taxon>Hyphomicrobiales</taxon>
        <taxon>Ancalomicrobiaceae</taxon>
        <taxon>Methyloraptor</taxon>
    </lineage>
</organism>
<evidence type="ECO:0000256" key="1">
    <source>
        <dbReference type="ARBA" id="ARBA00004651"/>
    </source>
</evidence>
<evidence type="ECO:0000256" key="7">
    <source>
        <dbReference type="ARBA" id="ARBA00022982"/>
    </source>
</evidence>
<keyword evidence="3" id="KW-1003">Cell membrane</keyword>
<feature type="compositionally biased region" description="Low complexity" evidence="11">
    <location>
        <begin position="25"/>
        <end position="39"/>
    </location>
</feature>
<evidence type="ECO:0000256" key="12">
    <source>
        <dbReference type="SAM" id="Phobius"/>
    </source>
</evidence>
<dbReference type="AlphaFoldDB" id="A0AAU7XBY8"/>
<protein>
    <submittedName>
        <fullName evidence="14">Ethylbenzene dehydrogenase-related protein</fullName>
    </submittedName>
</protein>
<proteinExistence type="predicted"/>
<feature type="transmembrane region" description="Helical" evidence="12">
    <location>
        <begin position="148"/>
        <end position="171"/>
    </location>
</feature>
<dbReference type="GO" id="GO:0005886">
    <property type="term" value="C:plasma membrane"/>
    <property type="evidence" value="ECO:0007669"/>
    <property type="project" value="UniProtKB-SubCell"/>
</dbReference>
<keyword evidence="4" id="KW-0349">Heme</keyword>
<dbReference type="GO" id="GO:0020037">
    <property type="term" value="F:heme binding"/>
    <property type="evidence" value="ECO:0007669"/>
    <property type="project" value="InterPro"/>
</dbReference>
<dbReference type="InterPro" id="IPR019020">
    <property type="entry name" value="Cyt-c552/DMSO_Rdtase_haem-bd"/>
</dbReference>